<proteinExistence type="predicted"/>
<evidence type="ECO:0000313" key="4">
    <source>
        <dbReference type="Proteomes" id="UP000199421"/>
    </source>
</evidence>
<feature type="chain" id="PRO_5011508523" description="DUF4890 domain-containing protein" evidence="2">
    <location>
        <begin position="21"/>
        <end position="136"/>
    </location>
</feature>
<feature type="region of interest" description="Disordered" evidence="1">
    <location>
        <begin position="22"/>
        <end position="41"/>
    </location>
</feature>
<sequence length="136" mass="16099">MKKMMIAAILVISMTTMAFAQQSDSKRMHKTPEERAKKTTDILATKLSLSEEQKSKMYAVNLESIKEIEAHRQQRREKERKVRKEAMQKKEEQITSILDDTQRSTYQDLKKERMRNGKSHKRMNRDVRAKKDQQEG</sequence>
<accession>A0A1H7XJV2</accession>
<dbReference type="Proteomes" id="UP000199421">
    <property type="component" value="Unassembled WGS sequence"/>
</dbReference>
<reference evidence="4" key="1">
    <citation type="submission" date="2016-10" db="EMBL/GenBank/DDBJ databases">
        <authorList>
            <person name="Varghese N."/>
            <person name="Submissions S."/>
        </authorList>
    </citation>
    <scope>NUCLEOTIDE SEQUENCE [LARGE SCALE GENOMIC DNA]</scope>
    <source>
        <strain evidence="4">DSM 18733</strain>
    </source>
</reference>
<dbReference type="RefSeq" id="WP_093330643.1">
    <property type="nucleotide sequence ID" value="NZ_FOAF01000010.1"/>
</dbReference>
<evidence type="ECO:0000256" key="1">
    <source>
        <dbReference type="SAM" id="MobiDB-lite"/>
    </source>
</evidence>
<feature type="compositionally biased region" description="Basic and acidic residues" evidence="1">
    <location>
        <begin position="124"/>
        <end position="136"/>
    </location>
</feature>
<name>A0A1H7XJV2_OLID1</name>
<feature type="compositionally biased region" description="Polar residues" evidence="1">
    <location>
        <begin position="94"/>
        <end position="107"/>
    </location>
</feature>
<evidence type="ECO:0008006" key="5">
    <source>
        <dbReference type="Google" id="ProtNLM"/>
    </source>
</evidence>
<feature type="signal peptide" evidence="2">
    <location>
        <begin position="1"/>
        <end position="20"/>
    </location>
</feature>
<evidence type="ECO:0000313" key="3">
    <source>
        <dbReference type="EMBL" id="SEM34202.1"/>
    </source>
</evidence>
<protein>
    <recommendedName>
        <fullName evidence="5">DUF4890 domain-containing protein</fullName>
    </recommendedName>
</protein>
<organism evidence="3 4">
    <name type="scientific">Olivibacter domesticus</name>
    <name type="common">Pseudosphingobacterium domesticum</name>
    <dbReference type="NCBI Taxonomy" id="407022"/>
    <lineage>
        <taxon>Bacteria</taxon>
        <taxon>Pseudomonadati</taxon>
        <taxon>Bacteroidota</taxon>
        <taxon>Sphingobacteriia</taxon>
        <taxon>Sphingobacteriales</taxon>
        <taxon>Sphingobacteriaceae</taxon>
        <taxon>Olivibacter</taxon>
    </lineage>
</organism>
<feature type="region of interest" description="Disordered" evidence="1">
    <location>
        <begin position="70"/>
        <end position="136"/>
    </location>
</feature>
<dbReference type="STRING" id="407022.SAMN05661044_04935"/>
<keyword evidence="2" id="KW-0732">Signal</keyword>
<dbReference type="OrthoDB" id="1448514at2"/>
<dbReference type="EMBL" id="FOAF01000010">
    <property type="protein sequence ID" value="SEM34202.1"/>
    <property type="molecule type" value="Genomic_DNA"/>
</dbReference>
<evidence type="ECO:0000256" key="2">
    <source>
        <dbReference type="SAM" id="SignalP"/>
    </source>
</evidence>
<feature type="compositionally biased region" description="Basic and acidic residues" evidence="1">
    <location>
        <begin position="70"/>
        <end position="93"/>
    </location>
</feature>
<gene>
    <name evidence="3" type="ORF">SAMN05661044_04935</name>
</gene>
<keyword evidence="4" id="KW-1185">Reference proteome</keyword>
<feature type="compositionally biased region" description="Basic and acidic residues" evidence="1">
    <location>
        <begin position="24"/>
        <end position="40"/>
    </location>
</feature>
<dbReference type="AlphaFoldDB" id="A0A1H7XJV2"/>